<evidence type="ECO:0000313" key="5">
    <source>
        <dbReference type="Proteomes" id="UP000193719"/>
    </source>
</evidence>
<dbReference type="Proteomes" id="UP000193719">
    <property type="component" value="Unassembled WGS sequence"/>
</dbReference>
<evidence type="ECO:0000313" key="4">
    <source>
        <dbReference type="EMBL" id="ORX61018.1"/>
    </source>
</evidence>
<reference evidence="4 5" key="1">
    <citation type="submission" date="2016-08" db="EMBL/GenBank/DDBJ databases">
        <title>Genomes of anaerobic fungi encode conserved fungal cellulosomes for biomass hydrolysis.</title>
        <authorList>
            <consortium name="DOE Joint Genome Institute"/>
            <person name="Haitjema C.H."/>
            <person name="Gilmore S.P."/>
            <person name="Henske J.K."/>
            <person name="Solomon K.V."/>
            <person name="De Groot R."/>
            <person name="Kuo A."/>
            <person name="Mondo S.J."/>
            <person name="Salamov A.A."/>
            <person name="Labutti K."/>
            <person name="Zhao Z."/>
            <person name="Chiniquy J."/>
            <person name="Barry K."/>
            <person name="Brewer H.M."/>
            <person name="Purvine S.O."/>
            <person name="Wright A.T."/>
            <person name="Boxma B."/>
            <person name="Van Alen T."/>
            <person name="Hackstein J.H."/>
            <person name="Baker S.E."/>
            <person name="Grigoriev I.V."/>
            <person name="O'Malley M.A."/>
        </authorList>
    </citation>
    <scope>NUCLEOTIDE SEQUENCE [LARGE SCALE GENOMIC DNA]</scope>
    <source>
        <strain evidence="5">finn</strain>
    </source>
</reference>
<dbReference type="STRING" id="1754191.A0A1Y1VNM6"/>
<dbReference type="Gene3D" id="3.30.60.20">
    <property type="match status" value="1"/>
</dbReference>
<evidence type="ECO:0000256" key="2">
    <source>
        <dbReference type="ARBA" id="ARBA00022833"/>
    </source>
</evidence>
<dbReference type="InterPro" id="IPR046349">
    <property type="entry name" value="C1-like_sf"/>
</dbReference>
<dbReference type="CDD" id="cd00029">
    <property type="entry name" value="C1"/>
    <property type="match status" value="1"/>
</dbReference>
<dbReference type="GO" id="GO:0046872">
    <property type="term" value="F:metal ion binding"/>
    <property type="evidence" value="ECO:0007669"/>
    <property type="project" value="UniProtKB-KW"/>
</dbReference>
<dbReference type="SUPFAM" id="SSF46585">
    <property type="entry name" value="HR1 repeat"/>
    <property type="match status" value="1"/>
</dbReference>
<keyword evidence="5" id="KW-1185">Reference proteome</keyword>
<evidence type="ECO:0000256" key="1">
    <source>
        <dbReference type="ARBA" id="ARBA00022723"/>
    </source>
</evidence>
<gene>
    <name evidence="4" type="ORF">BCR36DRAFT_394165</name>
</gene>
<comment type="caution">
    <text evidence="4">The sequence shown here is derived from an EMBL/GenBank/DDBJ whole genome shotgun (WGS) entry which is preliminary data.</text>
</comment>
<sequence>MFLIHKDLKLAYIFLFYIDGDNFRMNYPYIGSLARKQQALKIYEDYFVTLSDSYIDWKYFMNNIPVNRLLKILKNQIDLGTGEMYSNFLFLAMLLMEKAFYGEDIFSNEVKKEKEKKNKNSTLNSPPIINSFENSVFYQEMVNDSTAERILNMSITYFSSAMLIKKISKFLVRIGVDKQTVSNSKIIQQIKNKAREGSIKQIIKHSRTQSDMLSIFGRNESGNSIKIDRTLSTNSARSINIKSGRGNVKECDDDTKSEIIPIQTSYNYHPEEKLTVDHVFVKYTDKKFSICEYCFDNKQISKKDLKSLYQCEKCNMIVHKCCRKLIKFDCVDNKKSIYDQYDGENEDEIIAKIKERIAAINTEIKLEKSIQEGAKKVIELSFNSSNNSSNQNSNILLEQSMNKVAVLTVELNNNRIYLEKFEAKLKEKHELIEKNKLEDSLSKEIFVEFNEGGKIIETKIKIQESNTTSEVIIMLLNNLKIKGLYNDYSLNYLSKNNNLIELMYSESPLKNVDYEKVKFILKNISKGNNRVYI</sequence>
<dbReference type="EMBL" id="MCFH01000001">
    <property type="protein sequence ID" value="ORX61018.1"/>
    <property type="molecule type" value="Genomic_DNA"/>
</dbReference>
<dbReference type="OrthoDB" id="660555at2759"/>
<name>A0A1Y1VNM6_9FUNG</name>
<protein>
    <recommendedName>
        <fullName evidence="3">Phorbol-ester/DAG-type domain-containing protein</fullName>
    </recommendedName>
</protein>
<reference evidence="4 5" key="2">
    <citation type="submission" date="2016-08" db="EMBL/GenBank/DDBJ databases">
        <title>Pervasive Adenine N6-methylation of Active Genes in Fungi.</title>
        <authorList>
            <consortium name="DOE Joint Genome Institute"/>
            <person name="Mondo S.J."/>
            <person name="Dannebaum R.O."/>
            <person name="Kuo R.C."/>
            <person name="Labutti K."/>
            <person name="Haridas S."/>
            <person name="Kuo A."/>
            <person name="Salamov A."/>
            <person name="Ahrendt S.R."/>
            <person name="Lipzen A."/>
            <person name="Sullivan W."/>
            <person name="Andreopoulos W.B."/>
            <person name="Clum A."/>
            <person name="Lindquist E."/>
            <person name="Daum C."/>
            <person name="Ramamoorthy G.K."/>
            <person name="Gryganskyi A."/>
            <person name="Culley D."/>
            <person name="Magnuson J.K."/>
            <person name="James T.Y."/>
            <person name="O'Malley M.A."/>
            <person name="Stajich J.E."/>
            <person name="Spatafora J.W."/>
            <person name="Visel A."/>
            <person name="Grigoriev I.V."/>
        </authorList>
    </citation>
    <scope>NUCLEOTIDE SEQUENCE [LARGE SCALE GENOMIC DNA]</scope>
    <source>
        <strain evidence="5">finn</strain>
    </source>
</reference>
<organism evidence="4 5">
    <name type="scientific">Piromyces finnis</name>
    <dbReference type="NCBI Taxonomy" id="1754191"/>
    <lineage>
        <taxon>Eukaryota</taxon>
        <taxon>Fungi</taxon>
        <taxon>Fungi incertae sedis</taxon>
        <taxon>Chytridiomycota</taxon>
        <taxon>Chytridiomycota incertae sedis</taxon>
        <taxon>Neocallimastigomycetes</taxon>
        <taxon>Neocallimastigales</taxon>
        <taxon>Neocallimastigaceae</taxon>
        <taxon>Piromyces</taxon>
    </lineage>
</organism>
<dbReference type="InterPro" id="IPR036274">
    <property type="entry name" value="HR1_rpt_sf"/>
</dbReference>
<evidence type="ECO:0000259" key="3">
    <source>
        <dbReference type="PROSITE" id="PS50081"/>
    </source>
</evidence>
<dbReference type="SUPFAM" id="SSF57889">
    <property type="entry name" value="Cysteine-rich domain"/>
    <property type="match status" value="1"/>
</dbReference>
<accession>A0A1Y1VNM6</accession>
<proteinExistence type="predicted"/>
<dbReference type="PROSITE" id="PS50081">
    <property type="entry name" value="ZF_DAG_PE_2"/>
    <property type="match status" value="1"/>
</dbReference>
<feature type="domain" description="Phorbol-ester/DAG-type" evidence="3">
    <location>
        <begin position="277"/>
        <end position="330"/>
    </location>
</feature>
<keyword evidence="1" id="KW-0479">Metal-binding</keyword>
<dbReference type="InterPro" id="IPR002219">
    <property type="entry name" value="PKC_DAG/PE"/>
</dbReference>
<dbReference type="AlphaFoldDB" id="A0A1Y1VNM6"/>
<keyword evidence="2" id="KW-0862">Zinc</keyword>